<evidence type="ECO:0000256" key="3">
    <source>
        <dbReference type="ARBA" id="ARBA00013208"/>
    </source>
</evidence>
<comment type="similarity">
    <text evidence="2 8">Belongs to the peptidase S26 family.</text>
</comment>
<dbReference type="CDD" id="cd06530">
    <property type="entry name" value="S26_SPase_I"/>
    <property type="match status" value="1"/>
</dbReference>
<keyword evidence="11" id="KW-1185">Reference proteome</keyword>
<dbReference type="EMBL" id="LR794158">
    <property type="protein sequence ID" value="CAB3976434.1"/>
    <property type="molecule type" value="Genomic_DNA"/>
</dbReference>
<keyword evidence="5 8" id="KW-0645">Protease</keyword>
<dbReference type="RefSeq" id="WP_176604961.1">
    <property type="nucleotide sequence ID" value="NZ_LR794158.1"/>
</dbReference>
<comment type="subcellular location">
    <subcellularLocation>
        <location evidence="8">Membrane</location>
        <topology evidence="8">Multi-pass membrane protein</topology>
    </subcellularLocation>
</comment>
<reference evidence="10 11" key="1">
    <citation type="submission" date="2020-04" db="EMBL/GenBank/DDBJ databases">
        <authorList>
            <person name="Graf S J."/>
        </authorList>
    </citation>
    <scope>NUCLEOTIDE SEQUENCE [LARGE SCALE GENOMIC DNA]</scope>
    <source>
        <strain evidence="10">1</strain>
    </source>
</reference>
<dbReference type="GO" id="GO:0016020">
    <property type="term" value="C:membrane"/>
    <property type="evidence" value="ECO:0007669"/>
    <property type="project" value="UniProtKB-SubCell"/>
</dbReference>
<dbReference type="PRINTS" id="PR00727">
    <property type="entry name" value="LEADERPTASE"/>
</dbReference>
<dbReference type="InterPro" id="IPR019756">
    <property type="entry name" value="Pept_S26A_signal_pept_1_Ser-AS"/>
</dbReference>
<dbReference type="GO" id="GO:0006465">
    <property type="term" value="P:signal peptide processing"/>
    <property type="evidence" value="ECO:0007669"/>
    <property type="project" value="InterPro"/>
</dbReference>
<dbReference type="EC" id="3.4.21.89" evidence="3 8"/>
<protein>
    <recommendedName>
        <fullName evidence="4 8">Signal peptidase I</fullName>
        <ecNumber evidence="3 8">3.4.21.89</ecNumber>
    </recommendedName>
</protein>
<dbReference type="PROSITE" id="PS00761">
    <property type="entry name" value="SPASE_I_3"/>
    <property type="match status" value="1"/>
</dbReference>
<dbReference type="PROSITE" id="PS00501">
    <property type="entry name" value="SPASE_I_1"/>
    <property type="match status" value="1"/>
</dbReference>
<keyword evidence="6 8" id="KW-0378">Hydrolase</keyword>
<evidence type="ECO:0000256" key="6">
    <source>
        <dbReference type="ARBA" id="ARBA00022801"/>
    </source>
</evidence>
<dbReference type="SUPFAM" id="SSF51306">
    <property type="entry name" value="LexA/Signal peptidase"/>
    <property type="match status" value="1"/>
</dbReference>
<organism evidence="10 11">
    <name type="scientific">Candidatus Azoamicus ciliaticola</name>
    <dbReference type="NCBI Taxonomy" id="2652803"/>
    <lineage>
        <taxon>Bacteria</taxon>
        <taxon>Pseudomonadati</taxon>
        <taxon>Pseudomonadota</taxon>
        <taxon>Gammaproteobacteria</taxon>
        <taxon>Candidatus Azoamicaceae</taxon>
        <taxon>Candidatus Azoamicus</taxon>
    </lineage>
</organism>
<keyword evidence="8" id="KW-1133">Transmembrane helix</keyword>
<evidence type="ECO:0000256" key="1">
    <source>
        <dbReference type="ARBA" id="ARBA00000677"/>
    </source>
</evidence>
<dbReference type="InterPro" id="IPR019758">
    <property type="entry name" value="Pept_S26A_signal_pept_1_CS"/>
</dbReference>
<evidence type="ECO:0000256" key="7">
    <source>
        <dbReference type="PIRSR" id="PIRSR600223-1"/>
    </source>
</evidence>
<keyword evidence="8" id="KW-0812">Transmembrane</keyword>
<gene>
    <name evidence="10" type="primary">lepB</name>
    <name evidence="10" type="ORF">ESZ_00241</name>
</gene>
<dbReference type="Pfam" id="PF10502">
    <property type="entry name" value="Peptidase_S26"/>
    <property type="match status" value="1"/>
</dbReference>
<evidence type="ECO:0000256" key="4">
    <source>
        <dbReference type="ARBA" id="ARBA00019232"/>
    </source>
</evidence>
<evidence type="ECO:0000256" key="5">
    <source>
        <dbReference type="ARBA" id="ARBA00022670"/>
    </source>
</evidence>
<dbReference type="PANTHER" id="PTHR43390:SF1">
    <property type="entry name" value="CHLOROPLAST PROCESSING PEPTIDASE"/>
    <property type="match status" value="1"/>
</dbReference>
<accession>A0A6J5JWN2</accession>
<dbReference type="Gene3D" id="2.10.109.10">
    <property type="entry name" value="Umud Fragment, subunit A"/>
    <property type="match status" value="1"/>
</dbReference>
<dbReference type="KEGG" id="acil:ESZ_00241"/>
<dbReference type="GO" id="GO:0004252">
    <property type="term" value="F:serine-type endopeptidase activity"/>
    <property type="evidence" value="ECO:0007669"/>
    <property type="project" value="InterPro"/>
</dbReference>
<evidence type="ECO:0000313" key="10">
    <source>
        <dbReference type="EMBL" id="CAB3976434.1"/>
    </source>
</evidence>
<sequence length="220" mass="25919">MIKKLIKHKNIILIIITILIIRSFIIEPFRIPSGSMIPTLLPGDFILVNKFCYGIKIPIINKKILNINKPQKGDIIVFIHKNKKKYIKRIIGIEGDKLEYKNKKLKINNIKIKNKKLSKNIDIDKMFIIETVIYKEFLTPQKEYNIQKYENIENYNTDIEIEIPKNSFFVMGDNRDNSEDSRAWGFVNEKDLIGKAIIIWGSIDLDNYIIRKDRIIKKIK</sequence>
<comment type="caution">
    <text evidence="8">Lacks conserved residue(s) required for the propagation of feature annotation.</text>
</comment>
<evidence type="ECO:0000256" key="8">
    <source>
        <dbReference type="RuleBase" id="RU362042"/>
    </source>
</evidence>
<evidence type="ECO:0000259" key="9">
    <source>
        <dbReference type="Pfam" id="PF10502"/>
    </source>
</evidence>
<dbReference type="InterPro" id="IPR000223">
    <property type="entry name" value="Pept_S26A_signal_pept_1"/>
</dbReference>
<feature type="active site" evidence="7">
    <location>
        <position position="88"/>
    </location>
</feature>
<dbReference type="InterPro" id="IPR036286">
    <property type="entry name" value="LexA/Signal_pep-like_sf"/>
</dbReference>
<dbReference type="GO" id="GO:0009003">
    <property type="term" value="F:signal peptidase activity"/>
    <property type="evidence" value="ECO:0007669"/>
    <property type="project" value="UniProtKB-EC"/>
</dbReference>
<dbReference type="InterPro" id="IPR019533">
    <property type="entry name" value="Peptidase_S26"/>
</dbReference>
<feature type="transmembrane region" description="Helical" evidence="8">
    <location>
        <begin position="12"/>
        <end position="31"/>
    </location>
</feature>
<feature type="active site" evidence="7">
    <location>
        <position position="35"/>
    </location>
</feature>
<evidence type="ECO:0000256" key="2">
    <source>
        <dbReference type="ARBA" id="ARBA00009370"/>
    </source>
</evidence>
<proteinExistence type="inferred from homology"/>
<dbReference type="AlphaFoldDB" id="A0A6J5JWN2"/>
<dbReference type="NCBIfam" id="TIGR02227">
    <property type="entry name" value="sigpep_I_bact"/>
    <property type="match status" value="1"/>
</dbReference>
<name>A0A6J5JWN2_9GAMM</name>
<comment type="catalytic activity">
    <reaction evidence="1 8">
        <text>Cleavage of hydrophobic, N-terminal signal or leader sequences from secreted and periplasmic proteins.</text>
        <dbReference type="EC" id="3.4.21.89"/>
    </reaction>
</comment>
<dbReference type="PANTHER" id="PTHR43390">
    <property type="entry name" value="SIGNAL PEPTIDASE I"/>
    <property type="match status" value="1"/>
</dbReference>
<dbReference type="Proteomes" id="UP000509549">
    <property type="component" value="Chromosome"/>
</dbReference>
<evidence type="ECO:0000313" key="11">
    <source>
        <dbReference type="Proteomes" id="UP000509549"/>
    </source>
</evidence>
<keyword evidence="8" id="KW-0472">Membrane</keyword>
<feature type="domain" description="Peptidase S26" evidence="9">
    <location>
        <begin position="10"/>
        <end position="200"/>
    </location>
</feature>